<feature type="domain" description="Rhodanese" evidence="3">
    <location>
        <begin position="174"/>
        <end position="293"/>
    </location>
</feature>
<dbReference type="AlphaFoldDB" id="A0A6A5C2D8"/>
<gene>
    <name evidence="4" type="ORF">FDP41_012989</name>
</gene>
<proteinExistence type="predicted"/>
<dbReference type="GeneID" id="68120204"/>
<evidence type="ECO:0000259" key="3">
    <source>
        <dbReference type="PROSITE" id="PS50206"/>
    </source>
</evidence>
<reference evidence="4 5" key="1">
    <citation type="journal article" date="2019" name="Sci. Rep.">
        <title>Nanopore sequencing improves the draft genome of the human pathogenic amoeba Naegleria fowleri.</title>
        <authorList>
            <person name="Liechti N."/>
            <person name="Schurch N."/>
            <person name="Bruggmann R."/>
            <person name="Wittwer M."/>
        </authorList>
    </citation>
    <scope>NUCLEOTIDE SEQUENCE [LARGE SCALE GENOMIC DNA]</scope>
    <source>
        <strain evidence="4 5">ATCC 30894</strain>
    </source>
</reference>
<dbReference type="RefSeq" id="XP_044565914.1">
    <property type="nucleotide sequence ID" value="XM_044703568.1"/>
</dbReference>
<dbReference type="VEuPathDB" id="AmoebaDB:NF0123580"/>
<protein>
    <recommendedName>
        <fullName evidence="3">Rhodanese domain-containing protein</fullName>
    </recommendedName>
</protein>
<keyword evidence="5" id="KW-1185">Reference proteome</keyword>
<dbReference type="EMBL" id="VFQX01000016">
    <property type="protein sequence ID" value="KAF0981201.1"/>
    <property type="molecule type" value="Genomic_DNA"/>
</dbReference>
<dbReference type="PANTHER" id="PTHR11364:SF27">
    <property type="entry name" value="SULFURTRANSFERASE"/>
    <property type="match status" value="1"/>
</dbReference>
<dbReference type="GO" id="GO:0005739">
    <property type="term" value="C:mitochondrion"/>
    <property type="evidence" value="ECO:0007669"/>
    <property type="project" value="TreeGrafter"/>
</dbReference>
<keyword evidence="2" id="KW-0677">Repeat</keyword>
<dbReference type="PANTHER" id="PTHR11364">
    <property type="entry name" value="THIOSULFATE SULFERTANSFERASE"/>
    <property type="match status" value="1"/>
</dbReference>
<dbReference type="Pfam" id="PF00581">
    <property type="entry name" value="Rhodanese"/>
    <property type="match status" value="2"/>
</dbReference>
<dbReference type="CDD" id="cd01449">
    <property type="entry name" value="TST_Repeat_2"/>
    <property type="match status" value="1"/>
</dbReference>
<dbReference type="VEuPathDB" id="AmoebaDB:NfTy_078850"/>
<dbReference type="OMA" id="NNNWFAS"/>
<dbReference type="OrthoDB" id="270167at2759"/>
<accession>A0A6A5C2D8</accession>
<evidence type="ECO:0000256" key="1">
    <source>
        <dbReference type="ARBA" id="ARBA00022679"/>
    </source>
</evidence>
<dbReference type="PROSITE" id="PS50206">
    <property type="entry name" value="RHODANESE_3"/>
    <property type="match status" value="2"/>
</dbReference>
<sequence length="304" mass="34194">MKRYSSLISCQALKQALLDTKPGMRSSVIKVLDGSWHMPATNRNGYKEYLNEHIPTSLFFDIDALSDPNTDLPHMLPPVKMFEESITEMGIVNTDHVVVYDTAFTSAFRVWFTFKVFGHKGDVSLLDGGLTKWKLLNYPLESGPPKPEKRDQPYKANFQEQFIVKLDDILSNLNSNKAYVVDARSAERFNGTQSEPRPNLKSGHIPNSFNIPFPTLVNPEDKTFKSHEEILKLFQKAGLNIKQVDGKIVIDKPIVGTCGSGVTGCALLYSLNLLGVELDQLRLYDGSFSEYGKVAFDHPVHQRK</sequence>
<dbReference type="Proteomes" id="UP000444721">
    <property type="component" value="Unassembled WGS sequence"/>
</dbReference>
<keyword evidence="1" id="KW-0808">Transferase</keyword>
<dbReference type="SMART" id="SM00450">
    <property type="entry name" value="RHOD"/>
    <property type="match status" value="2"/>
</dbReference>
<comment type="caution">
    <text evidence="4">The sequence shown here is derived from an EMBL/GenBank/DDBJ whole genome shotgun (WGS) entry which is preliminary data.</text>
</comment>
<dbReference type="InterPro" id="IPR045078">
    <property type="entry name" value="TST/MPST-like"/>
</dbReference>
<dbReference type="GO" id="GO:0004792">
    <property type="term" value="F:thiosulfate-cyanide sulfurtransferase activity"/>
    <property type="evidence" value="ECO:0007669"/>
    <property type="project" value="TreeGrafter"/>
</dbReference>
<dbReference type="SUPFAM" id="SSF52821">
    <property type="entry name" value="Rhodanese/Cell cycle control phosphatase"/>
    <property type="match status" value="2"/>
</dbReference>
<evidence type="ECO:0000313" key="4">
    <source>
        <dbReference type="EMBL" id="KAF0981201.1"/>
    </source>
</evidence>
<evidence type="ECO:0000256" key="2">
    <source>
        <dbReference type="ARBA" id="ARBA00022737"/>
    </source>
</evidence>
<dbReference type="Gene3D" id="3.40.250.10">
    <property type="entry name" value="Rhodanese-like domain"/>
    <property type="match status" value="2"/>
</dbReference>
<feature type="domain" description="Rhodanese" evidence="3">
    <location>
        <begin position="40"/>
        <end position="142"/>
    </location>
</feature>
<dbReference type="InterPro" id="IPR036873">
    <property type="entry name" value="Rhodanese-like_dom_sf"/>
</dbReference>
<dbReference type="CDD" id="cd01448">
    <property type="entry name" value="TST_Repeat_1"/>
    <property type="match status" value="1"/>
</dbReference>
<dbReference type="InterPro" id="IPR001763">
    <property type="entry name" value="Rhodanese-like_dom"/>
</dbReference>
<dbReference type="VEuPathDB" id="AmoebaDB:FDP41_012989"/>
<name>A0A6A5C2D8_NAEFO</name>
<evidence type="ECO:0000313" key="5">
    <source>
        <dbReference type="Proteomes" id="UP000444721"/>
    </source>
</evidence>
<organism evidence="4 5">
    <name type="scientific">Naegleria fowleri</name>
    <name type="common">Brain eating amoeba</name>
    <dbReference type="NCBI Taxonomy" id="5763"/>
    <lineage>
        <taxon>Eukaryota</taxon>
        <taxon>Discoba</taxon>
        <taxon>Heterolobosea</taxon>
        <taxon>Tetramitia</taxon>
        <taxon>Eutetramitia</taxon>
        <taxon>Vahlkampfiidae</taxon>
        <taxon>Naegleria</taxon>
    </lineage>
</organism>